<sequence length="140" mass="15653">MESGEERSGAELSARLMEIIEQESMGGIGGSLINQLVLHMVVWISISARFQAVSESMVLLGSATVFNLAVTSGTLTASQRTPQKTMIQRTTMLYSLEIHWLVIICVFFFAPAFDFSMLVFPQTATRKEIRRLFCGFYLCD</sequence>
<organism evidence="2 3">
    <name type="scientific">Asparagus officinalis</name>
    <name type="common">Garden asparagus</name>
    <dbReference type="NCBI Taxonomy" id="4686"/>
    <lineage>
        <taxon>Eukaryota</taxon>
        <taxon>Viridiplantae</taxon>
        <taxon>Streptophyta</taxon>
        <taxon>Embryophyta</taxon>
        <taxon>Tracheophyta</taxon>
        <taxon>Spermatophyta</taxon>
        <taxon>Magnoliopsida</taxon>
        <taxon>Liliopsida</taxon>
        <taxon>Asparagales</taxon>
        <taxon>Asparagaceae</taxon>
        <taxon>Asparagoideae</taxon>
        <taxon>Asparagus</taxon>
    </lineage>
</organism>
<protein>
    <submittedName>
        <fullName evidence="2">Uncharacterized protein</fullName>
    </submittedName>
</protein>
<evidence type="ECO:0000313" key="3">
    <source>
        <dbReference type="Proteomes" id="UP000243459"/>
    </source>
</evidence>
<feature type="transmembrane region" description="Helical" evidence="1">
    <location>
        <begin position="58"/>
        <end position="78"/>
    </location>
</feature>
<keyword evidence="3" id="KW-1185">Reference proteome</keyword>
<dbReference type="Proteomes" id="UP000243459">
    <property type="component" value="Chromosome 4"/>
</dbReference>
<gene>
    <name evidence="2" type="ORF">A4U43_C04F27880</name>
</gene>
<evidence type="ECO:0000313" key="2">
    <source>
        <dbReference type="EMBL" id="ONK73159.1"/>
    </source>
</evidence>
<keyword evidence="1" id="KW-1133">Transmembrane helix</keyword>
<dbReference type="EMBL" id="CM007384">
    <property type="protein sequence ID" value="ONK73159.1"/>
    <property type="molecule type" value="Genomic_DNA"/>
</dbReference>
<name>A0A5P1F8S6_ASPOF</name>
<dbReference type="Gramene" id="ONK73159">
    <property type="protein sequence ID" value="ONK73159"/>
    <property type="gene ID" value="A4U43_C04F27880"/>
</dbReference>
<keyword evidence="1" id="KW-0812">Transmembrane</keyword>
<feature type="transmembrane region" description="Helical" evidence="1">
    <location>
        <begin position="98"/>
        <end position="120"/>
    </location>
</feature>
<proteinExistence type="predicted"/>
<dbReference type="AlphaFoldDB" id="A0A5P1F8S6"/>
<keyword evidence="1" id="KW-0472">Membrane</keyword>
<reference evidence="3" key="1">
    <citation type="journal article" date="2017" name="Nat. Commun.">
        <title>The asparagus genome sheds light on the origin and evolution of a young Y chromosome.</title>
        <authorList>
            <person name="Harkess A."/>
            <person name="Zhou J."/>
            <person name="Xu C."/>
            <person name="Bowers J.E."/>
            <person name="Van der Hulst R."/>
            <person name="Ayyampalayam S."/>
            <person name="Mercati F."/>
            <person name="Riccardi P."/>
            <person name="McKain M.R."/>
            <person name="Kakrana A."/>
            <person name="Tang H."/>
            <person name="Ray J."/>
            <person name="Groenendijk J."/>
            <person name="Arikit S."/>
            <person name="Mathioni S.M."/>
            <person name="Nakano M."/>
            <person name="Shan H."/>
            <person name="Telgmann-Rauber A."/>
            <person name="Kanno A."/>
            <person name="Yue Z."/>
            <person name="Chen H."/>
            <person name="Li W."/>
            <person name="Chen Y."/>
            <person name="Xu X."/>
            <person name="Zhang Y."/>
            <person name="Luo S."/>
            <person name="Chen H."/>
            <person name="Gao J."/>
            <person name="Mao Z."/>
            <person name="Pires J.C."/>
            <person name="Luo M."/>
            <person name="Kudrna D."/>
            <person name="Wing R.A."/>
            <person name="Meyers B.C."/>
            <person name="Yi K."/>
            <person name="Kong H."/>
            <person name="Lavrijsen P."/>
            <person name="Sunseri F."/>
            <person name="Falavigna A."/>
            <person name="Ye Y."/>
            <person name="Leebens-Mack J.H."/>
            <person name="Chen G."/>
        </authorList>
    </citation>
    <scope>NUCLEOTIDE SEQUENCE [LARGE SCALE GENOMIC DNA]</scope>
    <source>
        <strain evidence="3">cv. DH0086</strain>
    </source>
</reference>
<accession>A0A5P1F8S6</accession>
<evidence type="ECO:0000256" key="1">
    <source>
        <dbReference type="SAM" id="Phobius"/>
    </source>
</evidence>